<dbReference type="InterPro" id="IPR006391">
    <property type="entry name" value="P-type_ATPase_bsu_IA"/>
</dbReference>
<keyword evidence="6" id="KW-1185">Reference proteome</keyword>
<dbReference type="RefSeq" id="WP_275296487.1">
    <property type="nucleotide sequence ID" value="NZ_CP061007.1"/>
</dbReference>
<dbReference type="GO" id="GO:0008556">
    <property type="term" value="F:P-type potassium transmembrane transporter activity"/>
    <property type="evidence" value="ECO:0007669"/>
    <property type="project" value="InterPro"/>
</dbReference>
<accession>A0A2N3Y1M2</accession>
<dbReference type="AlphaFoldDB" id="A0A2N3Y1M2"/>
<dbReference type="SUPFAM" id="SSF81653">
    <property type="entry name" value="Calcium ATPase, transduction domain A"/>
    <property type="match status" value="1"/>
</dbReference>
<evidence type="ECO:0000256" key="3">
    <source>
        <dbReference type="ARBA" id="ARBA00022840"/>
    </source>
</evidence>
<name>A0A2N3Y1M2_SACSN</name>
<gene>
    <name evidence="5" type="ORF">A8926_4693</name>
</gene>
<organism evidence="5 6">
    <name type="scientific">Saccharopolyspora spinosa</name>
    <dbReference type="NCBI Taxonomy" id="60894"/>
    <lineage>
        <taxon>Bacteria</taxon>
        <taxon>Bacillati</taxon>
        <taxon>Actinomycetota</taxon>
        <taxon>Actinomycetes</taxon>
        <taxon>Pseudonocardiales</taxon>
        <taxon>Pseudonocardiaceae</taxon>
        <taxon>Saccharopolyspora</taxon>
    </lineage>
</organism>
<proteinExistence type="predicted"/>
<comment type="caution">
    <text evidence="5">The sequence shown here is derived from an EMBL/GenBank/DDBJ whole genome shotgun (WGS) entry which is preliminary data.</text>
</comment>
<dbReference type="Pfam" id="PF00122">
    <property type="entry name" value="E1-E2_ATPase"/>
    <property type="match status" value="1"/>
</dbReference>
<sequence length="163" mass="17622">MTAVAAGVLFVVALALALAVVHRPLGDYMYRVYTSGRHLRVERAFYRWEVVPASELQRGDRVIVEAGEIIPGDGDVLDGIASVDESVITGESAPVIRESGGDRSAVTGGTGVLSDRIIVQITQLPGESFVDRMIALVEAANRQKTPRPEWSDRCPVHRRCAAP</sequence>
<evidence type="ECO:0000259" key="4">
    <source>
        <dbReference type="Pfam" id="PF00122"/>
    </source>
</evidence>
<dbReference type="Proteomes" id="UP000233786">
    <property type="component" value="Unassembled WGS sequence"/>
</dbReference>
<evidence type="ECO:0000256" key="2">
    <source>
        <dbReference type="ARBA" id="ARBA00022741"/>
    </source>
</evidence>
<dbReference type="PANTHER" id="PTHR43743">
    <property type="entry name" value="POTASSIUM-TRANSPORTING ATPASE ATP-BINDING SUBUNIT"/>
    <property type="match status" value="1"/>
</dbReference>
<evidence type="ECO:0000313" key="6">
    <source>
        <dbReference type="Proteomes" id="UP000233786"/>
    </source>
</evidence>
<reference evidence="5" key="1">
    <citation type="submission" date="2017-12" db="EMBL/GenBank/DDBJ databases">
        <title>Sequencing the genomes of 1000 Actinobacteria strains.</title>
        <authorList>
            <person name="Klenk H.-P."/>
        </authorList>
    </citation>
    <scope>NUCLEOTIDE SEQUENCE [LARGE SCALE GENOMIC DNA]</scope>
    <source>
        <strain evidence="5">DSM 44228</strain>
    </source>
</reference>
<keyword evidence="3" id="KW-0067">ATP-binding</keyword>
<dbReference type="GO" id="GO:0005524">
    <property type="term" value="F:ATP binding"/>
    <property type="evidence" value="ECO:0007669"/>
    <property type="project" value="UniProtKB-KW"/>
</dbReference>
<protein>
    <submittedName>
        <fullName evidence="5">P-type E1-E2 ATPase</fullName>
    </submittedName>
</protein>
<keyword evidence="2" id="KW-0547">Nucleotide-binding</keyword>
<dbReference type="GO" id="GO:0016020">
    <property type="term" value="C:membrane"/>
    <property type="evidence" value="ECO:0007669"/>
    <property type="project" value="InterPro"/>
</dbReference>
<dbReference type="PANTHER" id="PTHR43743:SF1">
    <property type="entry name" value="POTASSIUM-TRANSPORTING ATPASE ATP-BINDING SUBUNIT"/>
    <property type="match status" value="1"/>
</dbReference>
<dbReference type="EMBL" id="PJNB01000001">
    <property type="protein sequence ID" value="PKW16805.1"/>
    <property type="molecule type" value="Genomic_DNA"/>
</dbReference>
<dbReference type="InterPro" id="IPR008250">
    <property type="entry name" value="ATPase_P-typ_transduc_dom_A_sf"/>
</dbReference>
<evidence type="ECO:0000313" key="5">
    <source>
        <dbReference type="EMBL" id="PKW16805.1"/>
    </source>
</evidence>
<evidence type="ECO:0000256" key="1">
    <source>
        <dbReference type="ARBA" id="ARBA00004141"/>
    </source>
</evidence>
<dbReference type="Gene3D" id="2.70.150.10">
    <property type="entry name" value="Calcium-transporting ATPase, cytoplasmic transduction domain A"/>
    <property type="match status" value="1"/>
</dbReference>
<feature type="domain" description="P-type ATPase A" evidence="4">
    <location>
        <begin position="47"/>
        <end position="138"/>
    </location>
</feature>
<dbReference type="InterPro" id="IPR059000">
    <property type="entry name" value="ATPase_P-type_domA"/>
</dbReference>
<comment type="subcellular location">
    <subcellularLocation>
        <location evidence="1">Membrane</location>
        <topology evidence="1">Multi-pass membrane protein</topology>
    </subcellularLocation>
</comment>